<dbReference type="InterPro" id="IPR014790">
    <property type="entry name" value="MutL_C"/>
</dbReference>
<feature type="compositionally biased region" description="Basic and acidic residues" evidence="4">
    <location>
        <begin position="16"/>
        <end position="25"/>
    </location>
</feature>
<sequence>MEDQSQGKPTNSLESLRSRLRERFSHNAASATTLKPAESPVLHPRTPKKGDVLYSSNTKDNMMSASNLSTQPEPTADSAPVPQSATLTITPTVEDMPEKLGKLRVIQPDAVHKICSGQVIVNLSTAVKELVENSLDAGATCIEVKFREYGLDFVTISDNGSGIDPTDYQSLCLKYYTSKLTEFEDLETLGTFGFRGEALSSLCALARVTITTATAVQAPQGIQLEYNQAGILQHQAPSARDVGTTVSLSKLFERWPVRYAQFKRNARREYAKCVALLEAYGAICEGTRIAVYHHNGKPGQVQGLVFQSNGRPQWLDRISSVFGHRLRSLLLPCEMTLESDTFKEDQETDSAWTNLATPAPTFPLSVGPKISGYISQPRAGTGRSSTERQYFYVNGRPCELPKVARVVNEVYRMYNGNQYPIVFLNFELAPGTFDVNVSPDKRTIFLHRESELLVQLQERLQALFEPTRSSYPVRNLIPMLVKMDSNLSSDADPVGDGSAPLTPLASQRKPAPVESQDSLHTPLPSPVLPPKILLNGENNETVNHVEEQPLVPSMTKREAESPPLVVNITDTPTKRVRTTTPISDPLMTSQAETEPASPSQGLTISHSGPLSLVKPLNLTPIISTPTFQQEEEVPPTAIHAAAESEPHQCSLTHQSSPPLVTSTPLAASPNGTAQGLDKDNMASPPIQQVPFAFATRTKSQTVSLDLRCFTRKVFQQYNRTHSDVLGRHYFTGWGKPTQSIQAAAPNFTIALTDTQTSDSGTESGPTPTVPGKSPTSETNRSNEEVVPPKLIRKHDFSRFRILGQFNQGFIISQLDRDLYIIDQHASDEKYNFETLQATAEITSQPLIQPRTLDLSVTEELVALEHLDVLRKNGFQLELDTEGSPGQRLRLKSQPFVDHTLFDIQDLEELISKLADHPNGKAIRCTRAQKVFASRACRKSVMIGDPLNMAAMRTIVTNLGRIQHPWNCPHGRPTIRHLIDLAKLDASTI</sequence>
<keyword evidence="2" id="KW-0227">DNA damage</keyword>
<dbReference type="Pfam" id="PF08676">
    <property type="entry name" value="MutL_C"/>
    <property type="match status" value="1"/>
</dbReference>
<dbReference type="GO" id="GO:0000710">
    <property type="term" value="P:meiotic mismatch repair"/>
    <property type="evidence" value="ECO:0007669"/>
    <property type="project" value="UniProtKB-ARBA"/>
</dbReference>
<dbReference type="InterPro" id="IPR037198">
    <property type="entry name" value="MutL_C_sf"/>
</dbReference>
<feature type="domain" description="MutL C-terminal dimerisation" evidence="5">
    <location>
        <begin position="801"/>
        <end position="946"/>
    </location>
</feature>
<dbReference type="Pfam" id="PF13589">
    <property type="entry name" value="HATPase_c_3"/>
    <property type="match status" value="1"/>
</dbReference>
<reference evidence="7" key="1">
    <citation type="submission" date="2022-07" db="EMBL/GenBank/DDBJ databases">
        <title>Phylogenomic reconstructions and comparative analyses of Kickxellomycotina fungi.</title>
        <authorList>
            <person name="Reynolds N.K."/>
            <person name="Stajich J.E."/>
            <person name="Barry K."/>
            <person name="Grigoriev I.V."/>
            <person name="Crous P."/>
            <person name="Smith M.E."/>
        </authorList>
    </citation>
    <scope>NUCLEOTIDE SEQUENCE</scope>
    <source>
        <strain evidence="7">RSA 1196</strain>
    </source>
</reference>
<feature type="region of interest" description="Disordered" evidence="4">
    <location>
        <begin position="575"/>
        <end position="602"/>
    </location>
</feature>
<feature type="compositionally biased region" description="Polar residues" evidence="4">
    <location>
        <begin position="754"/>
        <end position="766"/>
    </location>
</feature>
<feature type="region of interest" description="Disordered" evidence="4">
    <location>
        <begin position="488"/>
        <end position="525"/>
    </location>
</feature>
<dbReference type="GO" id="GO:0030983">
    <property type="term" value="F:mismatched DNA binding"/>
    <property type="evidence" value="ECO:0007669"/>
    <property type="project" value="InterPro"/>
</dbReference>
<dbReference type="FunFam" id="3.30.1370.100:FF:000001">
    <property type="entry name" value="Mismatch repair endonuclease pms1, putative"/>
    <property type="match status" value="1"/>
</dbReference>
<dbReference type="NCBIfam" id="TIGR00585">
    <property type="entry name" value="mutl"/>
    <property type="match status" value="1"/>
</dbReference>
<dbReference type="CDD" id="cd03484">
    <property type="entry name" value="MutL_Trans_hPMS_2_like"/>
    <property type="match status" value="1"/>
</dbReference>
<feature type="domain" description="DNA mismatch repair protein S5" evidence="6">
    <location>
        <begin position="318"/>
        <end position="465"/>
    </location>
</feature>
<protein>
    <recommendedName>
        <fullName evidence="3">DNA mismatch repair protein PMS1</fullName>
    </recommendedName>
</protein>
<organism evidence="7 8">
    <name type="scientific">Dispira parvispora</name>
    <dbReference type="NCBI Taxonomy" id="1520584"/>
    <lineage>
        <taxon>Eukaryota</taxon>
        <taxon>Fungi</taxon>
        <taxon>Fungi incertae sedis</taxon>
        <taxon>Zoopagomycota</taxon>
        <taxon>Kickxellomycotina</taxon>
        <taxon>Dimargaritomycetes</taxon>
        <taxon>Dimargaritales</taxon>
        <taxon>Dimargaritaceae</taxon>
        <taxon>Dispira</taxon>
    </lineage>
</organism>
<dbReference type="OrthoDB" id="10263226at2759"/>
<feature type="region of interest" description="Disordered" evidence="4">
    <location>
        <begin position="1"/>
        <end position="83"/>
    </location>
</feature>
<dbReference type="PROSITE" id="PS00058">
    <property type="entry name" value="DNA_MISMATCH_REPAIR_1"/>
    <property type="match status" value="1"/>
</dbReference>
<dbReference type="InterPro" id="IPR038973">
    <property type="entry name" value="MutL/Mlh/Pms-like"/>
</dbReference>
<dbReference type="GO" id="GO:0016887">
    <property type="term" value="F:ATP hydrolysis activity"/>
    <property type="evidence" value="ECO:0007669"/>
    <property type="project" value="InterPro"/>
</dbReference>
<dbReference type="AlphaFoldDB" id="A0A9W8E6K9"/>
<dbReference type="InterPro" id="IPR002099">
    <property type="entry name" value="MutL/Mlh/PMS"/>
</dbReference>
<feature type="compositionally biased region" description="Polar residues" evidence="4">
    <location>
        <begin position="586"/>
        <end position="602"/>
    </location>
</feature>
<dbReference type="GO" id="GO:0140664">
    <property type="term" value="F:ATP-dependent DNA damage sensor activity"/>
    <property type="evidence" value="ECO:0007669"/>
    <property type="project" value="InterPro"/>
</dbReference>
<dbReference type="FunFam" id="3.30.565.10:FF:000014">
    <property type="entry name" value="Mismatch repair endonuclease pms1, putative"/>
    <property type="match status" value="1"/>
</dbReference>
<dbReference type="SUPFAM" id="SSF55874">
    <property type="entry name" value="ATPase domain of HSP90 chaperone/DNA topoisomerase II/histidine kinase"/>
    <property type="match status" value="1"/>
</dbReference>
<dbReference type="SMART" id="SM01340">
    <property type="entry name" value="DNA_mis_repair"/>
    <property type="match status" value="1"/>
</dbReference>
<dbReference type="EMBL" id="JANBPY010001193">
    <property type="protein sequence ID" value="KAJ1961142.1"/>
    <property type="molecule type" value="Genomic_DNA"/>
</dbReference>
<evidence type="ECO:0000256" key="4">
    <source>
        <dbReference type="SAM" id="MobiDB-lite"/>
    </source>
</evidence>
<dbReference type="InterPro" id="IPR014721">
    <property type="entry name" value="Ribsml_uS5_D2-typ_fold_subgr"/>
</dbReference>
<dbReference type="GO" id="GO:0005524">
    <property type="term" value="F:ATP binding"/>
    <property type="evidence" value="ECO:0007669"/>
    <property type="project" value="UniProtKB-KW"/>
</dbReference>
<feature type="compositionally biased region" description="Polar residues" evidence="4">
    <location>
        <begin position="1"/>
        <end position="11"/>
    </location>
</feature>
<dbReference type="Pfam" id="PF01119">
    <property type="entry name" value="DNA_mis_repair"/>
    <property type="match status" value="1"/>
</dbReference>
<dbReference type="CDD" id="cd16926">
    <property type="entry name" value="HATPase_MutL-MLH-PMS-like"/>
    <property type="match status" value="1"/>
</dbReference>
<dbReference type="InterPro" id="IPR013507">
    <property type="entry name" value="DNA_mismatch_S5_2-like"/>
</dbReference>
<dbReference type="Gene3D" id="3.30.1540.20">
    <property type="entry name" value="MutL, C-terminal domain, dimerisation subdomain"/>
    <property type="match status" value="1"/>
</dbReference>
<keyword evidence="7" id="KW-0547">Nucleotide-binding</keyword>
<evidence type="ECO:0000313" key="8">
    <source>
        <dbReference type="Proteomes" id="UP001150925"/>
    </source>
</evidence>
<dbReference type="InterPro" id="IPR042121">
    <property type="entry name" value="MutL_C_regsub"/>
</dbReference>
<name>A0A9W8E6K9_9FUNG</name>
<dbReference type="Gene3D" id="3.30.230.10">
    <property type="match status" value="1"/>
</dbReference>
<evidence type="ECO:0000256" key="2">
    <source>
        <dbReference type="ARBA" id="ARBA00022763"/>
    </source>
</evidence>
<dbReference type="InterPro" id="IPR036890">
    <property type="entry name" value="HATPase_C_sf"/>
</dbReference>
<proteinExistence type="inferred from homology"/>
<dbReference type="GO" id="GO:0032389">
    <property type="term" value="C:MutLalpha complex"/>
    <property type="evidence" value="ECO:0007669"/>
    <property type="project" value="TreeGrafter"/>
</dbReference>
<keyword evidence="8" id="KW-1185">Reference proteome</keyword>
<dbReference type="Proteomes" id="UP001150925">
    <property type="component" value="Unassembled WGS sequence"/>
</dbReference>
<evidence type="ECO:0000259" key="5">
    <source>
        <dbReference type="SMART" id="SM00853"/>
    </source>
</evidence>
<accession>A0A9W8E6K9</accession>
<keyword evidence="7" id="KW-0067">ATP-binding</keyword>
<feature type="region of interest" description="Disordered" evidence="4">
    <location>
        <begin position="754"/>
        <end position="785"/>
    </location>
</feature>
<dbReference type="InterPro" id="IPR014762">
    <property type="entry name" value="DNA_mismatch_repair_CS"/>
</dbReference>
<evidence type="ECO:0000256" key="1">
    <source>
        <dbReference type="ARBA" id="ARBA00006082"/>
    </source>
</evidence>
<dbReference type="SUPFAM" id="SSF54211">
    <property type="entry name" value="Ribosomal protein S5 domain 2-like"/>
    <property type="match status" value="1"/>
</dbReference>
<dbReference type="InterPro" id="IPR042120">
    <property type="entry name" value="MutL_C_dimsub"/>
</dbReference>
<evidence type="ECO:0000313" key="7">
    <source>
        <dbReference type="EMBL" id="KAJ1961142.1"/>
    </source>
</evidence>
<dbReference type="PANTHER" id="PTHR10073">
    <property type="entry name" value="DNA MISMATCH REPAIR PROTEIN MLH, PMS, MUTL"/>
    <property type="match status" value="1"/>
</dbReference>
<dbReference type="Gene3D" id="3.30.1370.100">
    <property type="entry name" value="MutL, C-terminal domain, regulatory subdomain"/>
    <property type="match status" value="1"/>
</dbReference>
<dbReference type="SUPFAM" id="SSF118116">
    <property type="entry name" value="DNA mismatch repair protein MutL"/>
    <property type="match status" value="1"/>
</dbReference>
<comment type="similarity">
    <text evidence="1">Belongs to the DNA mismatch repair MutL/HexB family.</text>
</comment>
<evidence type="ECO:0000256" key="3">
    <source>
        <dbReference type="ARBA" id="ARBA00070941"/>
    </source>
</evidence>
<evidence type="ECO:0000259" key="6">
    <source>
        <dbReference type="SMART" id="SM01340"/>
    </source>
</evidence>
<gene>
    <name evidence="7" type="primary">PMS1</name>
    <name evidence="7" type="ORF">IWQ62_003970</name>
</gene>
<comment type="caution">
    <text evidence="7">The sequence shown here is derived from an EMBL/GenBank/DDBJ whole genome shotgun (WGS) entry which is preliminary data.</text>
</comment>
<dbReference type="SMART" id="SM00853">
    <property type="entry name" value="MutL_C"/>
    <property type="match status" value="1"/>
</dbReference>
<dbReference type="Gene3D" id="3.30.565.10">
    <property type="entry name" value="Histidine kinase-like ATPase, C-terminal domain"/>
    <property type="match status" value="1"/>
</dbReference>
<feature type="compositionally biased region" description="Polar residues" evidence="4">
    <location>
        <begin position="54"/>
        <end position="73"/>
    </location>
</feature>
<dbReference type="PANTHER" id="PTHR10073:SF52">
    <property type="entry name" value="MISMATCH REPAIR ENDONUCLEASE PMS2"/>
    <property type="match status" value="1"/>
</dbReference>
<dbReference type="InterPro" id="IPR020568">
    <property type="entry name" value="Ribosomal_Su5_D2-typ_SF"/>
</dbReference>